<dbReference type="PANTHER" id="PTHR24302:SF15">
    <property type="entry name" value="FATTY-ACID PEROXYGENASE"/>
    <property type="match status" value="1"/>
</dbReference>
<keyword evidence="8" id="KW-1185">Reference proteome</keyword>
<dbReference type="InterPro" id="IPR001128">
    <property type="entry name" value="Cyt_P450"/>
</dbReference>
<accession>A0A9Q0M1J5</accession>
<evidence type="ECO:0000256" key="6">
    <source>
        <dbReference type="ARBA" id="ARBA00023033"/>
    </source>
</evidence>
<comment type="similarity">
    <text evidence="1">Belongs to the cytochrome P450 family.</text>
</comment>
<evidence type="ECO:0000256" key="4">
    <source>
        <dbReference type="ARBA" id="ARBA00023002"/>
    </source>
</evidence>
<evidence type="ECO:0000256" key="3">
    <source>
        <dbReference type="ARBA" id="ARBA00022723"/>
    </source>
</evidence>
<evidence type="ECO:0000256" key="5">
    <source>
        <dbReference type="ARBA" id="ARBA00023004"/>
    </source>
</evidence>
<dbReference type="GO" id="GO:0005506">
    <property type="term" value="F:iron ion binding"/>
    <property type="evidence" value="ECO:0007669"/>
    <property type="project" value="InterPro"/>
</dbReference>
<dbReference type="EMBL" id="JAPWDV010000003">
    <property type="protein sequence ID" value="KAJ6218343.1"/>
    <property type="molecule type" value="Genomic_DNA"/>
</dbReference>
<gene>
    <name evidence="7" type="ORF">RDWZM_009500</name>
</gene>
<evidence type="ECO:0000256" key="2">
    <source>
        <dbReference type="ARBA" id="ARBA00022617"/>
    </source>
</evidence>
<dbReference type="InterPro" id="IPR050705">
    <property type="entry name" value="Cytochrome_P450_3A"/>
</dbReference>
<evidence type="ECO:0000313" key="7">
    <source>
        <dbReference type="EMBL" id="KAJ6218343.1"/>
    </source>
</evidence>
<dbReference type="Proteomes" id="UP001142055">
    <property type="component" value="Chromosome 3"/>
</dbReference>
<evidence type="ECO:0000313" key="8">
    <source>
        <dbReference type="Proteomes" id="UP001142055"/>
    </source>
</evidence>
<dbReference type="GO" id="GO:0020037">
    <property type="term" value="F:heme binding"/>
    <property type="evidence" value="ECO:0007669"/>
    <property type="project" value="InterPro"/>
</dbReference>
<keyword evidence="6" id="KW-0503">Monooxygenase</keyword>
<dbReference type="Gene3D" id="1.10.630.10">
    <property type="entry name" value="Cytochrome P450"/>
    <property type="match status" value="1"/>
</dbReference>
<dbReference type="Pfam" id="PF00067">
    <property type="entry name" value="p450"/>
    <property type="match status" value="1"/>
</dbReference>
<keyword evidence="2" id="KW-0349">Heme</keyword>
<reference evidence="7" key="1">
    <citation type="submission" date="2022-12" db="EMBL/GenBank/DDBJ databases">
        <title>Genome assemblies of Blomia tropicalis.</title>
        <authorList>
            <person name="Cui Y."/>
        </authorList>
    </citation>
    <scope>NUCLEOTIDE SEQUENCE</scope>
    <source>
        <tissue evidence="7">Adult mites</tissue>
    </source>
</reference>
<evidence type="ECO:0000256" key="1">
    <source>
        <dbReference type="ARBA" id="ARBA00010617"/>
    </source>
</evidence>
<dbReference type="SUPFAM" id="SSF48264">
    <property type="entry name" value="Cytochrome P450"/>
    <property type="match status" value="1"/>
</dbReference>
<dbReference type="GO" id="GO:0008395">
    <property type="term" value="F:steroid hydroxylase activity"/>
    <property type="evidence" value="ECO:0007669"/>
    <property type="project" value="TreeGrafter"/>
</dbReference>
<dbReference type="InterPro" id="IPR036396">
    <property type="entry name" value="Cyt_P450_sf"/>
</dbReference>
<dbReference type="OMA" id="VLTIMIR"/>
<keyword evidence="5" id="KW-0408">Iron</keyword>
<sequence length="167" mass="19190">MLALLIIATAVIGAVIYYLIQWSTQRSHEAFKDRGIPYIPLPNVLTIMIRKARTELIKDEIIKREKVKAFGFIVLKTKTIVVADPDITGQVLSKEFTNFINRRIITFNDPIFDSVLSNARDEQWKRLRSVVTPTFSTGSIRRMKPRIDDIIGKLLKNFESTLKKDLV</sequence>
<keyword evidence="4" id="KW-0560">Oxidoreductase</keyword>
<protein>
    <submittedName>
        <fullName evidence="7">Uncharacterized protein</fullName>
    </submittedName>
</protein>
<dbReference type="GO" id="GO:0016705">
    <property type="term" value="F:oxidoreductase activity, acting on paired donors, with incorporation or reduction of molecular oxygen"/>
    <property type="evidence" value="ECO:0007669"/>
    <property type="project" value="InterPro"/>
</dbReference>
<comment type="caution">
    <text evidence="7">The sequence shown here is derived from an EMBL/GenBank/DDBJ whole genome shotgun (WGS) entry which is preliminary data.</text>
</comment>
<proteinExistence type="inferred from homology"/>
<dbReference type="PANTHER" id="PTHR24302">
    <property type="entry name" value="CYTOCHROME P450 FAMILY 3"/>
    <property type="match status" value="1"/>
</dbReference>
<organism evidence="7 8">
    <name type="scientific">Blomia tropicalis</name>
    <name type="common">Mite</name>
    <dbReference type="NCBI Taxonomy" id="40697"/>
    <lineage>
        <taxon>Eukaryota</taxon>
        <taxon>Metazoa</taxon>
        <taxon>Ecdysozoa</taxon>
        <taxon>Arthropoda</taxon>
        <taxon>Chelicerata</taxon>
        <taxon>Arachnida</taxon>
        <taxon>Acari</taxon>
        <taxon>Acariformes</taxon>
        <taxon>Sarcoptiformes</taxon>
        <taxon>Astigmata</taxon>
        <taxon>Glycyphagoidea</taxon>
        <taxon>Echimyopodidae</taxon>
        <taxon>Blomia</taxon>
    </lineage>
</organism>
<keyword evidence="3" id="KW-0479">Metal-binding</keyword>
<name>A0A9Q0M1J5_BLOTA</name>
<dbReference type="AlphaFoldDB" id="A0A9Q0M1J5"/>